<evidence type="ECO:0000313" key="2">
    <source>
        <dbReference type="EMBL" id="XCN27539.1"/>
    </source>
</evidence>
<evidence type="ECO:0000256" key="1">
    <source>
        <dbReference type="SAM" id="Phobius"/>
    </source>
</evidence>
<gene>
    <name evidence="2" type="ORF">MNNFUTWQ_CDS0069</name>
</gene>
<feature type="transmembrane region" description="Helical" evidence="1">
    <location>
        <begin position="7"/>
        <end position="27"/>
    </location>
</feature>
<name>A0AAU8KXP2_9VIRU</name>
<organism evidence="2">
    <name type="scientific">Acinetobacter phage vB_Ab_02_KEN_02</name>
    <dbReference type="NCBI Taxonomy" id="3143017"/>
    <lineage>
        <taxon>Viruses</taxon>
    </lineage>
</organism>
<proteinExistence type="predicted"/>
<dbReference type="EMBL" id="PP841134">
    <property type="protein sequence ID" value="XCN27539.1"/>
    <property type="molecule type" value="Genomic_DNA"/>
</dbReference>
<protein>
    <submittedName>
        <fullName evidence="2">Uncharacterized protein</fullName>
    </submittedName>
</protein>
<accession>A0AAU8KXP2</accession>
<keyword evidence="1" id="KW-1133">Transmembrane helix</keyword>
<keyword evidence="1" id="KW-0472">Membrane</keyword>
<keyword evidence="1" id="KW-0812">Transmembrane</keyword>
<sequence>MYWKLKKYTPIVAYFFIIKLLVINLHVNH</sequence>
<reference evidence="2" key="1">
    <citation type="submission" date="2024-05" db="EMBL/GenBank/DDBJ databases">
        <title>Complete Genome Sequences of 14 Acinetobacter baumannii phages isolated in Kenya.</title>
        <authorList>
            <person name="Mwai F."/>
            <person name="Kigen C."/>
            <person name="Makobe C."/>
            <person name="Georges M."/>
            <person name="Mutai I."/>
            <person name="Odoyo E."/>
            <person name="Gachoya M."/>
            <person name="Musila L."/>
        </authorList>
    </citation>
    <scope>NUCLEOTIDE SEQUENCE</scope>
</reference>